<evidence type="ECO:0000313" key="3">
    <source>
        <dbReference type="Proteomes" id="UP001251085"/>
    </source>
</evidence>
<dbReference type="RefSeq" id="WP_311760965.1">
    <property type="nucleotide sequence ID" value="NZ_JAVRQI010000015.1"/>
</dbReference>
<evidence type="ECO:0000256" key="1">
    <source>
        <dbReference type="SAM" id="MobiDB-lite"/>
    </source>
</evidence>
<dbReference type="InterPro" id="IPR045926">
    <property type="entry name" value="DUF6345"/>
</dbReference>
<accession>A0ABU3EID5</accession>
<feature type="region of interest" description="Disordered" evidence="1">
    <location>
        <begin position="454"/>
        <end position="475"/>
    </location>
</feature>
<protein>
    <submittedName>
        <fullName evidence="2">DUF6345 domain-containing protein</fullName>
    </submittedName>
</protein>
<dbReference type="Proteomes" id="UP001251085">
    <property type="component" value="Unassembled WGS sequence"/>
</dbReference>
<evidence type="ECO:0000313" key="2">
    <source>
        <dbReference type="EMBL" id="MDT1063880.1"/>
    </source>
</evidence>
<dbReference type="Pfam" id="PF19872">
    <property type="entry name" value="DUF6345"/>
    <property type="match status" value="1"/>
</dbReference>
<name>A0ABU3EID5_9RHOB</name>
<feature type="region of interest" description="Disordered" evidence="1">
    <location>
        <begin position="1"/>
        <end position="37"/>
    </location>
</feature>
<sequence length="547" mass="59910">MQSPSRDLAVTPAGQNDLPSPSMVFRQTSQDPAEDEGGLSSCIYGACSAETYRAAGSLHAAHRDAGGFLDGVDRFSTPEFWRRDDAVKSWIYRGPDPQAAVPLCMDGVRVFYHSGHGGTDDDGQFRLPMGAMWNGTDASIGSQDMQLGADRLRYLFWSASESLRLRDGHAPTRAWAGANAGLRMMLGFDSVCWDSDRQGAEFWRHWEMGKSLSQSWLDASAEVSTDQIASVCAMAETAEGAVSRLFDERRFSPERGAPTWWAWRWTQSLAEQHHGAVTAVPGVPRCLRLLHPQDDLAMARTVLRHVGIEPGTVPLDRVEGVRLTHDGLRFLRDARGDLLLEYAAPARGTRGVVSLHRRALIARARAALRQHGVLAGGVDLAFDRILISMSAGVGLGARREVLPQVVDDLIVQFRQCFHGISVLSPDSGWVRVVMRSDGSLMRIETRLRSLAHDAQSASGPAARDPNPHSSSDKPDVSHLLARQSALLLRDLAARGAAPLTPRILPGLTEIGYAIRSNTARLVARQGVEITCVRGFRKRYWIQSDLGD</sequence>
<reference evidence="3" key="1">
    <citation type="submission" date="2023-07" db="EMBL/GenBank/DDBJ databases">
        <title>Characterization of two Paracoccaceae strains isolated from Phycosphere and proposal of Xinfangfangia lacusdiani sp. nov.</title>
        <authorList>
            <person name="Deng Y."/>
            <person name="Zhang Y.Q."/>
        </authorList>
    </citation>
    <scope>NUCLEOTIDE SEQUENCE [LARGE SCALE GENOMIC DNA]</scope>
    <source>
        <strain evidence="3">CPCC 101403</strain>
    </source>
</reference>
<dbReference type="EMBL" id="JAVRQI010000015">
    <property type="protein sequence ID" value="MDT1063880.1"/>
    <property type="molecule type" value="Genomic_DNA"/>
</dbReference>
<organism evidence="2 3">
    <name type="scientific">Paracoccus broussonetiae</name>
    <dbReference type="NCBI Taxonomy" id="3075834"/>
    <lineage>
        <taxon>Bacteria</taxon>
        <taxon>Pseudomonadati</taxon>
        <taxon>Pseudomonadota</taxon>
        <taxon>Alphaproteobacteria</taxon>
        <taxon>Rhodobacterales</taxon>
        <taxon>Paracoccaceae</taxon>
        <taxon>Paracoccus</taxon>
    </lineage>
</organism>
<proteinExistence type="predicted"/>
<feature type="compositionally biased region" description="Polar residues" evidence="1">
    <location>
        <begin position="13"/>
        <end position="31"/>
    </location>
</feature>
<gene>
    <name evidence="2" type="ORF">RM190_18610</name>
</gene>
<keyword evidence="3" id="KW-1185">Reference proteome</keyword>
<comment type="caution">
    <text evidence="2">The sequence shown here is derived from an EMBL/GenBank/DDBJ whole genome shotgun (WGS) entry which is preliminary data.</text>
</comment>